<feature type="transmembrane region" description="Helical" evidence="6">
    <location>
        <begin position="67"/>
        <end position="92"/>
    </location>
</feature>
<dbReference type="InterPro" id="IPR045263">
    <property type="entry name" value="GLUT"/>
</dbReference>
<feature type="transmembrane region" description="Helical" evidence="6">
    <location>
        <begin position="315"/>
        <end position="335"/>
    </location>
</feature>
<evidence type="ECO:0000259" key="7">
    <source>
        <dbReference type="PROSITE" id="PS50850"/>
    </source>
</evidence>
<dbReference type="InterPro" id="IPR003663">
    <property type="entry name" value="Sugar/inositol_transpt"/>
</dbReference>
<keyword evidence="5" id="KW-0813">Transport</keyword>
<dbReference type="PROSITE" id="PS50850">
    <property type="entry name" value="MFS"/>
    <property type="match status" value="1"/>
</dbReference>
<keyword evidence="2 6" id="KW-0812">Transmembrane</keyword>
<evidence type="ECO:0000256" key="2">
    <source>
        <dbReference type="ARBA" id="ARBA00022692"/>
    </source>
</evidence>
<dbReference type="GeneID" id="101571511"/>
<feature type="transmembrane region" description="Helical" evidence="6">
    <location>
        <begin position="161"/>
        <end position="185"/>
    </location>
</feature>
<dbReference type="Proteomes" id="UP000515203">
    <property type="component" value="Unplaced"/>
</dbReference>
<evidence type="ECO:0000256" key="3">
    <source>
        <dbReference type="ARBA" id="ARBA00022989"/>
    </source>
</evidence>
<keyword evidence="4 6" id="KW-0472">Membrane</keyword>
<keyword evidence="8" id="KW-1185">Reference proteome</keyword>
<accession>A0A6P6D4Z0</accession>
<reference evidence="9" key="1">
    <citation type="submission" date="2025-08" db="UniProtKB">
        <authorList>
            <consortium name="RefSeq"/>
        </authorList>
    </citation>
    <scope>IDENTIFICATION</scope>
</reference>
<evidence type="ECO:0000256" key="6">
    <source>
        <dbReference type="SAM" id="Phobius"/>
    </source>
</evidence>
<dbReference type="AlphaFoldDB" id="A0A6P6D4Z0"/>
<feature type="domain" description="Major facilitator superfamily (MFS) profile" evidence="7">
    <location>
        <begin position="20"/>
        <end position="463"/>
    </location>
</feature>
<evidence type="ECO:0000256" key="4">
    <source>
        <dbReference type="ARBA" id="ARBA00023136"/>
    </source>
</evidence>
<dbReference type="Pfam" id="PF00083">
    <property type="entry name" value="Sugar_tr"/>
    <property type="match status" value="1"/>
</dbReference>
<dbReference type="FunFam" id="1.20.1250.20:FF:000029">
    <property type="entry name" value="solute carrier family 2, facilitated glucose transporter member 4"/>
    <property type="match status" value="1"/>
</dbReference>
<dbReference type="PANTHER" id="PTHR23503">
    <property type="entry name" value="SOLUTE CARRIER FAMILY 2"/>
    <property type="match status" value="1"/>
</dbReference>
<dbReference type="NCBIfam" id="TIGR00879">
    <property type="entry name" value="SP"/>
    <property type="match status" value="1"/>
</dbReference>
<keyword evidence="9" id="KW-0762">Sugar transport</keyword>
<gene>
    <name evidence="9" type="primary">Slc2a7</name>
</gene>
<dbReference type="Gene3D" id="1.20.1250.20">
    <property type="entry name" value="MFS general substrate transporter like domains"/>
    <property type="match status" value="1"/>
</dbReference>
<dbReference type="InParanoid" id="A0A6P6D4Z0"/>
<feature type="transmembrane region" description="Helical" evidence="6">
    <location>
        <begin position="409"/>
        <end position="430"/>
    </location>
</feature>
<dbReference type="PROSITE" id="PS00217">
    <property type="entry name" value="SUGAR_TRANSPORT_2"/>
    <property type="match status" value="1"/>
</dbReference>
<dbReference type="OrthoDB" id="4540492at2759"/>
<dbReference type="GO" id="GO:0070837">
    <property type="term" value="P:dehydroascorbic acid transport"/>
    <property type="evidence" value="ECO:0007669"/>
    <property type="project" value="TreeGrafter"/>
</dbReference>
<feature type="transmembrane region" description="Helical" evidence="6">
    <location>
        <begin position="371"/>
        <end position="388"/>
    </location>
</feature>
<dbReference type="FunCoup" id="A0A6P6D4Z0">
    <property type="interactions" value="101"/>
</dbReference>
<evidence type="ECO:0000256" key="1">
    <source>
        <dbReference type="ARBA" id="ARBA00004141"/>
    </source>
</evidence>
<dbReference type="PRINTS" id="PR00171">
    <property type="entry name" value="SUGRTRNSPORT"/>
</dbReference>
<evidence type="ECO:0000256" key="5">
    <source>
        <dbReference type="RuleBase" id="RU003346"/>
    </source>
</evidence>
<dbReference type="InterPro" id="IPR005828">
    <property type="entry name" value="MFS_sugar_transport-like"/>
</dbReference>
<name>A0A6P6D4Z0_OCTDE</name>
<dbReference type="GO" id="GO:0046323">
    <property type="term" value="P:D-glucose import"/>
    <property type="evidence" value="ECO:0007669"/>
    <property type="project" value="TreeGrafter"/>
</dbReference>
<feature type="transmembrane region" description="Helical" evidence="6">
    <location>
        <begin position="436"/>
        <end position="459"/>
    </location>
</feature>
<dbReference type="PANTHER" id="PTHR23503:SF30">
    <property type="entry name" value="SOLUTE CARRIER FAMILY 2, FACILITATED GLUCOSE TRANSPORTER MEMBER 7"/>
    <property type="match status" value="1"/>
</dbReference>
<proteinExistence type="inferred from homology"/>
<dbReference type="GO" id="GO:0005886">
    <property type="term" value="C:plasma membrane"/>
    <property type="evidence" value="ECO:0007669"/>
    <property type="project" value="TreeGrafter"/>
</dbReference>
<evidence type="ECO:0000313" key="9">
    <source>
        <dbReference type="RefSeq" id="XP_023555152.1"/>
    </source>
</evidence>
<dbReference type="InterPro" id="IPR005829">
    <property type="entry name" value="Sugar_transporter_CS"/>
</dbReference>
<comment type="subcellular location">
    <subcellularLocation>
        <location evidence="1">Membrane</location>
        <topology evidence="1">Multi-pass membrane protein</topology>
    </subcellularLocation>
</comment>
<sequence length="506" mass="54497">MSHGGAGQEVELTPTLALATLSASLGSAFQYGYNLSVVNTPHQVLKSFYNQTYFERHGAPLDGTTLLLLWSCTVSMFPLGGLLGSLGVGLLVDRCGRKGALLFNNIFAIVPAILMGVSSVARAFELIIIARVLVGVCAGVAYSALPMYLGELAPKDLRGALGTMTEVFVILGVFLAQVLSLQAILGNATGWPVLLAVTGVPAILQLLSLPFFPESPRYTLIQKGEEEATRRALRRLRRGDDVEAELEEMRTEERAERASGPVSLRRLVAQRSLRWQLVSVVVLMAGQQLSGINAINYYADTIYVSAGVDPMQSQYVTVGAGVVNIVMTIISAFAVERLGRRLLLLLGYGICGSACLVLTLALLFQSRVPELSYLGIICVLAYIAGHSIGPSPVPSVVRTELFLQSWRPAAFMVDGFVHWLTNFVVGLVFPSVQAGLGPYCFITFMALCALTAAYTCVVIPETKGKTFVEINRIFAKRNGVEIPEEIEKVAGVSLHLPTTPTKETAL</sequence>
<dbReference type="InterPro" id="IPR020846">
    <property type="entry name" value="MFS_dom"/>
</dbReference>
<feature type="transmembrane region" description="Helical" evidence="6">
    <location>
        <begin position="127"/>
        <end position="149"/>
    </location>
</feature>
<dbReference type="InterPro" id="IPR036259">
    <property type="entry name" value="MFS_trans_sf"/>
</dbReference>
<keyword evidence="3 6" id="KW-1133">Transmembrane helix</keyword>
<protein>
    <submittedName>
        <fullName evidence="9">Solute carrier family 2, facilitated glucose transporter member 7</fullName>
    </submittedName>
</protein>
<dbReference type="SUPFAM" id="SSF103473">
    <property type="entry name" value="MFS general substrate transporter"/>
    <property type="match status" value="1"/>
</dbReference>
<dbReference type="CTD" id="155184"/>
<evidence type="ECO:0000313" key="8">
    <source>
        <dbReference type="Proteomes" id="UP000515203"/>
    </source>
</evidence>
<comment type="similarity">
    <text evidence="5">Belongs to the major facilitator superfamily. Sugar transporter (TC 2.A.1.1) family.</text>
</comment>
<organism evidence="8 9">
    <name type="scientific">Octodon degus</name>
    <name type="common">Degu</name>
    <name type="synonym">Sciurus degus</name>
    <dbReference type="NCBI Taxonomy" id="10160"/>
    <lineage>
        <taxon>Eukaryota</taxon>
        <taxon>Metazoa</taxon>
        <taxon>Chordata</taxon>
        <taxon>Craniata</taxon>
        <taxon>Vertebrata</taxon>
        <taxon>Euteleostomi</taxon>
        <taxon>Mammalia</taxon>
        <taxon>Eutheria</taxon>
        <taxon>Euarchontoglires</taxon>
        <taxon>Glires</taxon>
        <taxon>Rodentia</taxon>
        <taxon>Hystricomorpha</taxon>
        <taxon>Octodontidae</taxon>
        <taxon>Octodon</taxon>
    </lineage>
</organism>
<feature type="transmembrane region" description="Helical" evidence="6">
    <location>
        <begin position="99"/>
        <end position="121"/>
    </location>
</feature>
<feature type="transmembrane region" description="Helical" evidence="6">
    <location>
        <begin position="275"/>
        <end position="295"/>
    </location>
</feature>
<dbReference type="RefSeq" id="XP_023555152.1">
    <property type="nucleotide sequence ID" value="XM_023699384.1"/>
</dbReference>
<dbReference type="GO" id="GO:0055056">
    <property type="term" value="F:D-glucose transmembrane transporter activity"/>
    <property type="evidence" value="ECO:0007669"/>
    <property type="project" value="TreeGrafter"/>
</dbReference>
<dbReference type="PROSITE" id="PS00216">
    <property type="entry name" value="SUGAR_TRANSPORT_1"/>
    <property type="match status" value="1"/>
</dbReference>
<feature type="transmembrane region" description="Helical" evidence="6">
    <location>
        <begin position="191"/>
        <end position="212"/>
    </location>
</feature>
<feature type="transmembrane region" description="Helical" evidence="6">
    <location>
        <begin position="342"/>
        <end position="365"/>
    </location>
</feature>